<comment type="subcellular location">
    <subcellularLocation>
        <location evidence="1">Membrane</location>
        <topology evidence="1">Multi-pass membrane protein</topology>
    </subcellularLocation>
</comment>
<feature type="transmembrane region" description="Helical" evidence="7">
    <location>
        <begin position="133"/>
        <end position="155"/>
    </location>
</feature>
<dbReference type="PANTHER" id="PTHR30576:SF0">
    <property type="entry name" value="UNDECAPRENYL-PHOSPHATE N-ACETYLGALACTOSAMINYL 1-PHOSPHATE TRANSFERASE-RELATED"/>
    <property type="match status" value="1"/>
</dbReference>
<keyword evidence="4 7" id="KW-0812">Transmembrane</keyword>
<evidence type="ECO:0000313" key="9">
    <source>
        <dbReference type="EMBL" id="HIT74978.1"/>
    </source>
</evidence>
<comment type="caution">
    <text evidence="9">The sequence shown here is derived from an EMBL/GenBank/DDBJ whole genome shotgun (WGS) entry which is preliminary data.</text>
</comment>
<evidence type="ECO:0000256" key="7">
    <source>
        <dbReference type="SAM" id="Phobius"/>
    </source>
</evidence>
<dbReference type="EMBL" id="DVLP01000159">
    <property type="protein sequence ID" value="HIT74978.1"/>
    <property type="molecule type" value="Genomic_DNA"/>
</dbReference>
<protein>
    <submittedName>
        <fullName evidence="9">Sugar transferase</fullName>
    </submittedName>
</protein>
<evidence type="ECO:0000256" key="4">
    <source>
        <dbReference type="ARBA" id="ARBA00022692"/>
    </source>
</evidence>
<feature type="transmembrane region" description="Helical" evidence="7">
    <location>
        <begin position="107"/>
        <end position="127"/>
    </location>
</feature>
<feature type="transmembrane region" description="Helical" evidence="7">
    <location>
        <begin position="38"/>
        <end position="61"/>
    </location>
</feature>
<evidence type="ECO:0000259" key="8">
    <source>
        <dbReference type="Pfam" id="PF02397"/>
    </source>
</evidence>
<gene>
    <name evidence="9" type="ORF">IAA98_05280</name>
</gene>
<dbReference type="GO" id="GO:0016020">
    <property type="term" value="C:membrane"/>
    <property type="evidence" value="ECO:0007669"/>
    <property type="project" value="UniProtKB-SubCell"/>
</dbReference>
<keyword evidence="3 9" id="KW-0808">Transferase</keyword>
<comment type="similarity">
    <text evidence="2">Belongs to the bacterial sugar transferase family.</text>
</comment>
<evidence type="ECO:0000256" key="3">
    <source>
        <dbReference type="ARBA" id="ARBA00022679"/>
    </source>
</evidence>
<proteinExistence type="inferred from homology"/>
<reference evidence="9" key="2">
    <citation type="journal article" date="2021" name="PeerJ">
        <title>Extensive microbial diversity within the chicken gut microbiome revealed by metagenomics and culture.</title>
        <authorList>
            <person name="Gilroy R."/>
            <person name="Ravi A."/>
            <person name="Getino M."/>
            <person name="Pursley I."/>
            <person name="Horton D.L."/>
            <person name="Alikhan N.F."/>
            <person name="Baker D."/>
            <person name="Gharbi K."/>
            <person name="Hall N."/>
            <person name="Watson M."/>
            <person name="Adriaenssens E.M."/>
            <person name="Foster-Nyarko E."/>
            <person name="Jarju S."/>
            <person name="Secka A."/>
            <person name="Antonio M."/>
            <person name="Oren A."/>
            <person name="Chaudhuri R.R."/>
            <person name="La Ragione R."/>
            <person name="Hildebrand F."/>
            <person name="Pallen M.J."/>
        </authorList>
    </citation>
    <scope>NUCLEOTIDE SEQUENCE</scope>
    <source>
        <strain evidence="9">ChiGjej1B1-24693</strain>
    </source>
</reference>
<keyword evidence="5 7" id="KW-1133">Transmembrane helix</keyword>
<evidence type="ECO:0000313" key="10">
    <source>
        <dbReference type="Proteomes" id="UP000886842"/>
    </source>
</evidence>
<reference evidence="9" key="1">
    <citation type="submission" date="2020-10" db="EMBL/GenBank/DDBJ databases">
        <authorList>
            <person name="Gilroy R."/>
        </authorList>
    </citation>
    <scope>NUCLEOTIDE SEQUENCE</scope>
    <source>
        <strain evidence="9">ChiGjej1B1-24693</strain>
    </source>
</reference>
<dbReference type="NCBIfam" id="TIGR03025">
    <property type="entry name" value="EPS_sugtrans"/>
    <property type="match status" value="1"/>
</dbReference>
<organism evidence="9 10">
    <name type="scientific">Candidatus Avipropionibacterium avicola</name>
    <dbReference type="NCBI Taxonomy" id="2840701"/>
    <lineage>
        <taxon>Bacteria</taxon>
        <taxon>Bacillati</taxon>
        <taxon>Actinomycetota</taxon>
        <taxon>Actinomycetes</taxon>
        <taxon>Propionibacteriales</taxon>
        <taxon>Propionibacteriaceae</taxon>
        <taxon>Propionibacteriaceae incertae sedis</taxon>
        <taxon>Candidatus Avipropionibacterium</taxon>
    </lineage>
</organism>
<name>A0A9D1GWD3_9ACTN</name>
<evidence type="ECO:0000256" key="1">
    <source>
        <dbReference type="ARBA" id="ARBA00004141"/>
    </source>
</evidence>
<dbReference type="InterPro" id="IPR003362">
    <property type="entry name" value="Bact_transf"/>
</dbReference>
<dbReference type="AlphaFoldDB" id="A0A9D1GWD3"/>
<accession>A0A9D1GWD3</accession>
<sequence length="466" mass="52326">MSTPEDPAPIEPRRPGRAGRRSWHVAALASLNARGFRLLYLLDGLVLYAELWLVTGVLIWLRDDFNAVPNLDRYAWTYALIVVAHVAIFWAGGLYDRPPRLLARPILTRLVISVWFTSLLLGTVSLMLPQFPIPRSVLVVHALIAPLVLALNRWVTVRLRRRREGPARAVLVGSAETIALARTHLAPIADELVIADTVADVDDIVTVIERARARVLVLLDTESLDPLYEHHLDQLEAQDVATVRLVRPQDSLLGLARVGELGGMPFVSLSTHTMAPSQVRLKRWMDLAVLLVTAPLTVPLTLLTAAYVRIRVGRPVLFVQHRVGRDGQPFPMYKFRSMGLDAEARTGPVGAAVDDPRIVRGMGWIRASRLDELPQLVNVLRGHMTIVGPRPVRPAELADYEQRFPGYHRRHQCPPGITGLAQVYGHYHTHIEYKLGHDLYYLANWSPLLDLHIMVRTAWVILSRRL</sequence>
<keyword evidence="6 7" id="KW-0472">Membrane</keyword>
<evidence type="ECO:0000256" key="5">
    <source>
        <dbReference type="ARBA" id="ARBA00022989"/>
    </source>
</evidence>
<dbReference type="Pfam" id="PF02397">
    <property type="entry name" value="Bac_transf"/>
    <property type="match status" value="1"/>
</dbReference>
<evidence type="ECO:0000256" key="6">
    <source>
        <dbReference type="ARBA" id="ARBA00023136"/>
    </source>
</evidence>
<evidence type="ECO:0000256" key="2">
    <source>
        <dbReference type="ARBA" id="ARBA00006464"/>
    </source>
</evidence>
<dbReference type="PANTHER" id="PTHR30576">
    <property type="entry name" value="COLANIC BIOSYNTHESIS UDP-GLUCOSE LIPID CARRIER TRANSFERASE"/>
    <property type="match status" value="1"/>
</dbReference>
<dbReference type="Proteomes" id="UP000886842">
    <property type="component" value="Unassembled WGS sequence"/>
</dbReference>
<feature type="domain" description="Bacterial sugar transferase" evidence="8">
    <location>
        <begin position="282"/>
        <end position="462"/>
    </location>
</feature>
<feature type="transmembrane region" description="Helical" evidence="7">
    <location>
        <begin position="73"/>
        <end position="95"/>
    </location>
</feature>
<dbReference type="GO" id="GO:0016780">
    <property type="term" value="F:phosphotransferase activity, for other substituted phosphate groups"/>
    <property type="evidence" value="ECO:0007669"/>
    <property type="project" value="TreeGrafter"/>
</dbReference>
<dbReference type="InterPro" id="IPR017475">
    <property type="entry name" value="EPS_sugar_tfrase"/>
</dbReference>
<feature type="transmembrane region" description="Helical" evidence="7">
    <location>
        <begin position="287"/>
        <end position="308"/>
    </location>
</feature>